<dbReference type="EMBL" id="BSYO01000010">
    <property type="protein sequence ID" value="GMH10913.1"/>
    <property type="molecule type" value="Genomic_DNA"/>
</dbReference>
<dbReference type="InterPro" id="IPR054099">
    <property type="entry name" value="PSII_PsbQ_pln"/>
</dbReference>
<evidence type="ECO:0000256" key="7">
    <source>
        <dbReference type="ARBA" id="ARBA00035649"/>
    </source>
</evidence>
<dbReference type="PANTHER" id="PTHR33399:SF8">
    <property type="entry name" value="OS04G0522800 PROTEIN"/>
    <property type="match status" value="1"/>
</dbReference>
<keyword evidence="5" id="KW-0793">Thylakoid</keyword>
<protein>
    <submittedName>
        <fullName evidence="8">Uncharacterized protein</fullName>
    </submittedName>
</protein>
<dbReference type="PANTHER" id="PTHR33399">
    <property type="entry name" value="OXYGEN-EVOLVING ENHANCER PROTEIN 3-1, CHLOROPLASTIC"/>
    <property type="match status" value="1"/>
</dbReference>
<name>A0AAD3SGJ4_NEPGR</name>
<dbReference type="Proteomes" id="UP001279734">
    <property type="component" value="Unassembled WGS sequence"/>
</dbReference>
<evidence type="ECO:0000256" key="1">
    <source>
        <dbReference type="ARBA" id="ARBA00004334"/>
    </source>
</evidence>
<dbReference type="AlphaFoldDB" id="A0AAD3SGJ4"/>
<reference evidence="8" key="1">
    <citation type="submission" date="2023-05" db="EMBL/GenBank/DDBJ databases">
        <title>Nepenthes gracilis genome sequencing.</title>
        <authorList>
            <person name="Fukushima K."/>
        </authorList>
    </citation>
    <scope>NUCLEOTIDE SEQUENCE</scope>
    <source>
        <strain evidence="8">SING2019-196</strain>
    </source>
</reference>
<proteinExistence type="inferred from homology"/>
<evidence type="ECO:0000256" key="5">
    <source>
        <dbReference type="ARBA" id="ARBA00023078"/>
    </source>
</evidence>
<dbReference type="SUPFAM" id="SSF101112">
    <property type="entry name" value="Oxygen-evolving enhancer protein 3"/>
    <property type="match status" value="1"/>
</dbReference>
<keyword evidence="4" id="KW-0809">Transit peptide</keyword>
<keyword evidence="3" id="KW-0934">Plastid</keyword>
<sequence>MEELSERMEEMEYNGSWRRIKNCALDFLSVGCDPTEEEEWWDWMQRNVLLKSMFFYCDFCKMIPAAPPHQKKPLSHLATALLSSFQELENALKLRSVPRACDGYEKASAILQEIIGFLMT</sequence>
<evidence type="ECO:0000256" key="3">
    <source>
        <dbReference type="ARBA" id="ARBA00022640"/>
    </source>
</evidence>
<accession>A0AAD3SGJ4</accession>
<comment type="subcellular location">
    <subcellularLocation>
        <location evidence="1">Plastid</location>
        <location evidence="1">Chloroplast thylakoid membrane</location>
    </subcellularLocation>
</comment>
<keyword evidence="9" id="KW-1185">Reference proteome</keyword>
<dbReference type="InterPro" id="IPR008797">
    <property type="entry name" value="PSII_PsbQ"/>
</dbReference>
<comment type="caution">
    <text evidence="8">The sequence shown here is derived from an EMBL/GenBank/DDBJ whole genome shotgun (WGS) entry which is preliminary data.</text>
</comment>
<evidence type="ECO:0000313" key="8">
    <source>
        <dbReference type="EMBL" id="GMH10913.1"/>
    </source>
</evidence>
<gene>
    <name evidence="8" type="ORF">Nepgr_012754</name>
</gene>
<comment type="similarity">
    <text evidence="7">Belongs to the PsbQ family.</text>
</comment>
<dbReference type="GO" id="GO:0009767">
    <property type="term" value="P:photosynthetic electron transport chain"/>
    <property type="evidence" value="ECO:0007669"/>
    <property type="project" value="TreeGrafter"/>
</dbReference>
<evidence type="ECO:0000256" key="2">
    <source>
        <dbReference type="ARBA" id="ARBA00022528"/>
    </source>
</evidence>
<keyword evidence="2" id="KW-0150">Chloroplast</keyword>
<organism evidence="8 9">
    <name type="scientific">Nepenthes gracilis</name>
    <name type="common">Slender pitcher plant</name>
    <dbReference type="NCBI Taxonomy" id="150966"/>
    <lineage>
        <taxon>Eukaryota</taxon>
        <taxon>Viridiplantae</taxon>
        <taxon>Streptophyta</taxon>
        <taxon>Embryophyta</taxon>
        <taxon>Tracheophyta</taxon>
        <taxon>Spermatophyta</taxon>
        <taxon>Magnoliopsida</taxon>
        <taxon>eudicotyledons</taxon>
        <taxon>Gunneridae</taxon>
        <taxon>Pentapetalae</taxon>
        <taxon>Caryophyllales</taxon>
        <taxon>Nepenthaceae</taxon>
        <taxon>Nepenthes</taxon>
    </lineage>
</organism>
<evidence type="ECO:0000256" key="4">
    <source>
        <dbReference type="ARBA" id="ARBA00022946"/>
    </source>
</evidence>
<dbReference type="GO" id="GO:0009535">
    <property type="term" value="C:chloroplast thylakoid membrane"/>
    <property type="evidence" value="ECO:0007669"/>
    <property type="project" value="UniProtKB-SubCell"/>
</dbReference>
<dbReference type="Pfam" id="PF05757">
    <property type="entry name" value="PsbQ"/>
    <property type="match status" value="1"/>
</dbReference>
<keyword evidence="6" id="KW-0472">Membrane</keyword>
<evidence type="ECO:0000256" key="6">
    <source>
        <dbReference type="ARBA" id="ARBA00023136"/>
    </source>
</evidence>
<dbReference type="Gene3D" id="1.20.120.290">
    <property type="entry name" value="Oxygen-evolving enhancer protein 3 (PsbQ), four-helix up-down bundle"/>
    <property type="match status" value="1"/>
</dbReference>
<dbReference type="GO" id="GO:0009654">
    <property type="term" value="C:photosystem II oxygen evolving complex"/>
    <property type="evidence" value="ECO:0007669"/>
    <property type="project" value="InterPro"/>
</dbReference>
<dbReference type="GO" id="GO:0005509">
    <property type="term" value="F:calcium ion binding"/>
    <property type="evidence" value="ECO:0007669"/>
    <property type="project" value="InterPro"/>
</dbReference>
<dbReference type="InterPro" id="IPR023222">
    <property type="entry name" value="PsbQ-like_dom_sf"/>
</dbReference>
<evidence type="ECO:0000313" key="9">
    <source>
        <dbReference type="Proteomes" id="UP001279734"/>
    </source>
</evidence>
<dbReference type="GO" id="GO:0019898">
    <property type="term" value="C:extrinsic component of membrane"/>
    <property type="evidence" value="ECO:0007669"/>
    <property type="project" value="InterPro"/>
</dbReference>